<dbReference type="Pfam" id="PF00582">
    <property type="entry name" value="Usp"/>
    <property type="match status" value="1"/>
</dbReference>
<sequence>MKPIQKILAATDFSNRSTRALKYAIALAQATEAKLYILHAYRVPAVATGTPYPMAGLYTDTLTINQQVEKEVEQSFEEIKLLHLKDHPIRYEFISSCAFPEEAIEEAIPEKAIDLVVMGNRGDSSFEKLLGSTTTHMMRRTTCPILAIPENAVYAKVDHMLFATDYEQVNRADNFQALLGLARLFRAQIDVLHITSAQKKLSQEKLAIGEGLERILHTPHQYHHADSDDVLEGLQMFLKQHDDVGMVAVMPRDHSLWERLTHSSISKEIIFDADRPVLIFH</sequence>
<dbReference type="SUPFAM" id="SSF52402">
    <property type="entry name" value="Adenine nucleotide alpha hydrolases-like"/>
    <property type="match status" value="2"/>
</dbReference>
<evidence type="ECO:0000313" key="3">
    <source>
        <dbReference type="EMBL" id="WKN34615.1"/>
    </source>
</evidence>
<dbReference type="Gene3D" id="3.40.50.12370">
    <property type="match status" value="1"/>
</dbReference>
<dbReference type="AlphaFoldDB" id="A0AA49JF47"/>
<name>A0AA49JF47_9BACT</name>
<reference evidence="3" key="1">
    <citation type="journal article" date="2023" name="Comput. Struct. Biotechnol. J.">
        <title>Discovery of a novel marine Bacteroidetes with a rich repertoire of carbohydrate-active enzymes.</title>
        <authorList>
            <person name="Chen B."/>
            <person name="Liu G."/>
            <person name="Chen Q."/>
            <person name="Wang H."/>
            <person name="Liu L."/>
            <person name="Tang K."/>
        </authorList>
    </citation>
    <scope>NUCLEOTIDE SEQUENCE</scope>
    <source>
        <strain evidence="3">TK19036</strain>
    </source>
</reference>
<evidence type="ECO:0000259" key="2">
    <source>
        <dbReference type="Pfam" id="PF00582"/>
    </source>
</evidence>
<gene>
    <name evidence="3" type="ORF">K4G66_19775</name>
</gene>
<dbReference type="CDD" id="cd00293">
    <property type="entry name" value="USP-like"/>
    <property type="match status" value="1"/>
</dbReference>
<reference evidence="3" key="2">
    <citation type="journal article" date="2024" name="Antonie Van Leeuwenhoek">
        <title>Roseihalotalea indica gen. nov., sp. nov., a halophilic Bacteroidetes from mesopelagic Southwest Indian Ocean with higher carbohydrate metabolic potential.</title>
        <authorList>
            <person name="Chen B."/>
            <person name="Zhang M."/>
            <person name="Lin D."/>
            <person name="Ye J."/>
            <person name="Tang K."/>
        </authorList>
    </citation>
    <scope>NUCLEOTIDE SEQUENCE</scope>
    <source>
        <strain evidence="3">TK19036</strain>
    </source>
</reference>
<accession>A0AA49JF47</accession>
<dbReference type="PRINTS" id="PR01438">
    <property type="entry name" value="UNVRSLSTRESS"/>
</dbReference>
<dbReference type="InterPro" id="IPR006016">
    <property type="entry name" value="UspA"/>
</dbReference>
<protein>
    <submittedName>
        <fullName evidence="3">Universal stress protein</fullName>
    </submittedName>
</protein>
<proteinExistence type="inferred from homology"/>
<dbReference type="PANTHER" id="PTHR46268">
    <property type="entry name" value="STRESS RESPONSE PROTEIN NHAX"/>
    <property type="match status" value="1"/>
</dbReference>
<feature type="domain" description="UspA" evidence="2">
    <location>
        <begin position="4"/>
        <end position="149"/>
    </location>
</feature>
<dbReference type="PANTHER" id="PTHR46268:SF6">
    <property type="entry name" value="UNIVERSAL STRESS PROTEIN UP12"/>
    <property type="match status" value="1"/>
</dbReference>
<comment type="similarity">
    <text evidence="1">Belongs to the universal stress protein A family.</text>
</comment>
<organism evidence="3">
    <name type="scientific">Roseihalotalea indica</name>
    <dbReference type="NCBI Taxonomy" id="2867963"/>
    <lineage>
        <taxon>Bacteria</taxon>
        <taxon>Pseudomonadati</taxon>
        <taxon>Bacteroidota</taxon>
        <taxon>Cytophagia</taxon>
        <taxon>Cytophagales</taxon>
        <taxon>Catalimonadaceae</taxon>
        <taxon>Roseihalotalea</taxon>
    </lineage>
</organism>
<dbReference type="InterPro" id="IPR006015">
    <property type="entry name" value="Universal_stress_UspA"/>
</dbReference>
<evidence type="ECO:0000256" key="1">
    <source>
        <dbReference type="ARBA" id="ARBA00008791"/>
    </source>
</evidence>
<dbReference type="EMBL" id="CP120682">
    <property type="protein sequence ID" value="WKN34615.1"/>
    <property type="molecule type" value="Genomic_DNA"/>
</dbReference>